<dbReference type="EMBL" id="MU005964">
    <property type="protein sequence ID" value="KAF2862655.1"/>
    <property type="molecule type" value="Genomic_DNA"/>
</dbReference>
<evidence type="ECO:0000256" key="2">
    <source>
        <dbReference type="ARBA" id="ARBA00022679"/>
    </source>
</evidence>
<name>A0A6A7C6P3_9PEZI</name>
<dbReference type="NCBIfam" id="TIGR01245">
    <property type="entry name" value="trpD"/>
    <property type="match status" value="1"/>
</dbReference>
<keyword evidence="2 4" id="KW-0808">Transferase</keyword>
<reference evidence="4" key="1">
    <citation type="journal article" date="2020" name="Stud. Mycol.">
        <title>101 Dothideomycetes genomes: a test case for predicting lifestyles and emergence of pathogens.</title>
        <authorList>
            <person name="Haridas S."/>
            <person name="Albert R."/>
            <person name="Binder M."/>
            <person name="Bloem J."/>
            <person name="Labutti K."/>
            <person name="Salamov A."/>
            <person name="Andreopoulos B."/>
            <person name="Baker S."/>
            <person name="Barry K."/>
            <person name="Bills G."/>
            <person name="Bluhm B."/>
            <person name="Cannon C."/>
            <person name="Castanera R."/>
            <person name="Culley D."/>
            <person name="Daum C."/>
            <person name="Ezra D."/>
            <person name="Gonzalez J."/>
            <person name="Henrissat B."/>
            <person name="Kuo A."/>
            <person name="Liang C."/>
            <person name="Lipzen A."/>
            <person name="Lutzoni F."/>
            <person name="Magnuson J."/>
            <person name="Mondo S."/>
            <person name="Nolan M."/>
            <person name="Ohm R."/>
            <person name="Pangilinan J."/>
            <person name="Park H.-J."/>
            <person name="Ramirez L."/>
            <person name="Alfaro M."/>
            <person name="Sun H."/>
            <person name="Tritt A."/>
            <person name="Yoshinaga Y."/>
            <person name="Zwiers L.-H."/>
            <person name="Turgeon B."/>
            <person name="Goodwin S."/>
            <person name="Spatafora J."/>
            <person name="Crous P."/>
            <person name="Grigoriev I."/>
        </authorList>
    </citation>
    <scope>NUCLEOTIDE SEQUENCE</scope>
    <source>
        <strain evidence="4">CBS 480.64</strain>
    </source>
</reference>
<keyword evidence="1 4" id="KW-0328">Glycosyltransferase</keyword>
<dbReference type="Proteomes" id="UP000799421">
    <property type="component" value="Unassembled WGS sequence"/>
</dbReference>
<dbReference type="PANTHER" id="PTHR43285">
    <property type="entry name" value="ANTHRANILATE PHOSPHORIBOSYLTRANSFERASE"/>
    <property type="match status" value="1"/>
</dbReference>
<keyword evidence="5" id="KW-1185">Reference proteome</keyword>
<protein>
    <submittedName>
        <fullName evidence="4">Anthranilate phosphoribosyltransferase</fullName>
    </submittedName>
</protein>
<accession>A0A6A7C6P3</accession>
<sequence>MPSTEGYISISPLLKTLSTSPRNDLSSEISAAISLILHNRVSPIQTALLLWSLHTTRLDHSPSVLNSCAASLLSACEHPDPGALSTTLLAKRPSLSRGGYKGGLVDIVGTGGDGHNTFNISTTSSICASAKLLVGKHGNNSSTSLSGSADLLARVVPRAPRLEAVRAETLARVYEGCNYAFLYAREWHVGLQHLAATRREVPVRTIFNLLGPLANPVQEYVEARVVGVAREEVGGDFAEAVRLSGARKALVVCGEEGLDEISCAGGTDCWFIDDGNGIERFNLHPRDFGLDTFPLTEVEGGKGPDENAELLMRILKGELDPNDPVLQFVLLNTAALLTISGLPEDDNTCKIKERGPGGLRWKEGARLARECIDSGEALRQFEKYIEVTNGLDI</sequence>
<evidence type="ECO:0000313" key="4">
    <source>
        <dbReference type="EMBL" id="KAF2862655.1"/>
    </source>
</evidence>
<dbReference type="InterPro" id="IPR000312">
    <property type="entry name" value="Glycosyl_Trfase_fam3"/>
</dbReference>
<dbReference type="Pfam" id="PF00591">
    <property type="entry name" value="Glycos_transf_3"/>
    <property type="match status" value="1"/>
</dbReference>
<dbReference type="GO" id="GO:0005829">
    <property type="term" value="C:cytosol"/>
    <property type="evidence" value="ECO:0007669"/>
    <property type="project" value="TreeGrafter"/>
</dbReference>
<evidence type="ECO:0000313" key="5">
    <source>
        <dbReference type="Proteomes" id="UP000799421"/>
    </source>
</evidence>
<dbReference type="GO" id="GO:0000162">
    <property type="term" value="P:L-tryptophan biosynthetic process"/>
    <property type="evidence" value="ECO:0007669"/>
    <property type="project" value="InterPro"/>
</dbReference>
<dbReference type="OrthoDB" id="427800at2759"/>
<proteinExistence type="predicted"/>
<dbReference type="GO" id="GO:0004048">
    <property type="term" value="F:anthranilate phosphoribosyltransferase activity"/>
    <property type="evidence" value="ECO:0007669"/>
    <property type="project" value="InterPro"/>
</dbReference>
<gene>
    <name evidence="4" type="ORF">K470DRAFT_255582</name>
</gene>
<organism evidence="4 5">
    <name type="scientific">Piedraia hortae CBS 480.64</name>
    <dbReference type="NCBI Taxonomy" id="1314780"/>
    <lineage>
        <taxon>Eukaryota</taxon>
        <taxon>Fungi</taxon>
        <taxon>Dikarya</taxon>
        <taxon>Ascomycota</taxon>
        <taxon>Pezizomycotina</taxon>
        <taxon>Dothideomycetes</taxon>
        <taxon>Dothideomycetidae</taxon>
        <taxon>Capnodiales</taxon>
        <taxon>Piedraiaceae</taxon>
        <taxon>Piedraia</taxon>
    </lineage>
</organism>
<dbReference type="Gene3D" id="3.40.1030.10">
    <property type="entry name" value="Nucleoside phosphorylase/phosphoribosyltransferase catalytic domain"/>
    <property type="match status" value="1"/>
</dbReference>
<dbReference type="AlphaFoldDB" id="A0A6A7C6P3"/>
<dbReference type="InterPro" id="IPR035902">
    <property type="entry name" value="Nuc_phospho_transferase"/>
</dbReference>
<feature type="domain" description="Glycosyl transferase family 3" evidence="3">
    <location>
        <begin position="103"/>
        <end position="378"/>
    </location>
</feature>
<dbReference type="SUPFAM" id="SSF52418">
    <property type="entry name" value="Nucleoside phosphorylase/phosphoribosyltransferase catalytic domain"/>
    <property type="match status" value="1"/>
</dbReference>
<dbReference type="PANTHER" id="PTHR43285:SF2">
    <property type="entry name" value="ANTHRANILATE PHOSPHORIBOSYLTRANSFERASE"/>
    <property type="match status" value="1"/>
</dbReference>
<evidence type="ECO:0000256" key="1">
    <source>
        <dbReference type="ARBA" id="ARBA00022676"/>
    </source>
</evidence>
<evidence type="ECO:0000259" key="3">
    <source>
        <dbReference type="Pfam" id="PF00591"/>
    </source>
</evidence>
<dbReference type="InterPro" id="IPR005940">
    <property type="entry name" value="Anthranilate_Pribosyl_Tfrase"/>
</dbReference>